<dbReference type="GO" id="GO:0046856">
    <property type="term" value="P:phosphatidylinositol dephosphorylation"/>
    <property type="evidence" value="ECO:0007669"/>
    <property type="project" value="InterPro"/>
</dbReference>
<dbReference type="GeneID" id="20529433"/>
<evidence type="ECO:0000259" key="2">
    <source>
        <dbReference type="SMART" id="SM00128"/>
    </source>
</evidence>
<dbReference type="OMA" id="ADISRCI"/>
<dbReference type="Proteomes" id="UP000030693">
    <property type="component" value="Unassembled WGS sequence"/>
</dbReference>
<evidence type="ECO:0000256" key="1">
    <source>
        <dbReference type="SAM" id="Phobius"/>
    </source>
</evidence>
<dbReference type="InterPro" id="IPR036691">
    <property type="entry name" value="Endo/exonu/phosph_ase_sf"/>
</dbReference>
<proteinExistence type="predicted"/>
<dbReference type="SUPFAM" id="SSF56219">
    <property type="entry name" value="DNase I-like"/>
    <property type="match status" value="1"/>
</dbReference>
<feature type="transmembrane region" description="Helical" evidence="1">
    <location>
        <begin position="389"/>
        <end position="409"/>
    </location>
</feature>
<organism evidence="3">
    <name type="scientific">Fonticula alba</name>
    <name type="common">Slime mold</name>
    <dbReference type="NCBI Taxonomy" id="691883"/>
    <lineage>
        <taxon>Eukaryota</taxon>
        <taxon>Rotosphaerida</taxon>
        <taxon>Fonticulaceae</taxon>
        <taxon>Fonticula</taxon>
    </lineage>
</organism>
<dbReference type="InterPro" id="IPR000300">
    <property type="entry name" value="IPPc"/>
</dbReference>
<dbReference type="AlphaFoldDB" id="A0A058Z2B8"/>
<dbReference type="eggNOG" id="KOG0565">
    <property type="taxonomic scope" value="Eukaryota"/>
</dbReference>
<dbReference type="SMART" id="SM00128">
    <property type="entry name" value="IPPc"/>
    <property type="match status" value="1"/>
</dbReference>
<reference evidence="3" key="1">
    <citation type="submission" date="2013-04" db="EMBL/GenBank/DDBJ databases">
        <title>The Genome Sequence of Fonticula alba ATCC 38817.</title>
        <authorList>
            <consortium name="The Broad Institute Genomics Platform"/>
            <person name="Russ C."/>
            <person name="Cuomo C."/>
            <person name="Burger G."/>
            <person name="Gray M.W."/>
            <person name="Holland P.W.H."/>
            <person name="King N."/>
            <person name="Lang F.B.F."/>
            <person name="Roger A.J."/>
            <person name="Ruiz-Trillo I."/>
            <person name="Brown M."/>
            <person name="Walker B."/>
            <person name="Young S."/>
            <person name="Zeng Q."/>
            <person name="Gargeya S."/>
            <person name="Fitzgerald M."/>
            <person name="Haas B."/>
            <person name="Abouelleil A."/>
            <person name="Allen A.W."/>
            <person name="Alvarado L."/>
            <person name="Arachchi H.M."/>
            <person name="Berlin A.M."/>
            <person name="Chapman S.B."/>
            <person name="Gainer-Dewar J."/>
            <person name="Goldberg J."/>
            <person name="Griggs A."/>
            <person name="Gujja S."/>
            <person name="Hansen M."/>
            <person name="Howarth C."/>
            <person name="Imamovic A."/>
            <person name="Ireland A."/>
            <person name="Larimer J."/>
            <person name="McCowan C."/>
            <person name="Murphy C."/>
            <person name="Pearson M."/>
            <person name="Poon T.W."/>
            <person name="Priest M."/>
            <person name="Roberts A."/>
            <person name="Saif S."/>
            <person name="Shea T."/>
            <person name="Sisk P."/>
            <person name="Sykes S."/>
            <person name="Wortman J."/>
            <person name="Nusbaum C."/>
            <person name="Birren B."/>
        </authorList>
    </citation>
    <scope>NUCLEOTIDE SEQUENCE [LARGE SCALE GENOMIC DNA]</scope>
    <source>
        <strain evidence="3">ATCC 38817</strain>
    </source>
</reference>
<dbReference type="GO" id="GO:0004439">
    <property type="term" value="F:phosphatidylinositol-4,5-bisphosphate 5-phosphatase activity"/>
    <property type="evidence" value="ECO:0007669"/>
    <property type="project" value="TreeGrafter"/>
</dbReference>
<gene>
    <name evidence="3" type="ORF">H696_04708</name>
</gene>
<name>A0A058Z2B8_FONAL</name>
<accession>A0A058Z2B8</accession>
<dbReference type="Pfam" id="PF22669">
    <property type="entry name" value="Exo_endo_phos2"/>
    <property type="match status" value="1"/>
</dbReference>
<dbReference type="RefSeq" id="XP_009496846.1">
    <property type="nucleotide sequence ID" value="XM_009498571.1"/>
</dbReference>
<evidence type="ECO:0000313" key="3">
    <source>
        <dbReference type="EMBL" id="KCV68414.1"/>
    </source>
</evidence>
<dbReference type="PANTHER" id="PTHR11200:SF300">
    <property type="entry name" value="TYPE II INOSITOL 1,4,5-TRISPHOSPHATE 5-PHOSPHATASE"/>
    <property type="match status" value="1"/>
</dbReference>
<dbReference type="EMBL" id="KB932208">
    <property type="protein sequence ID" value="KCV68414.1"/>
    <property type="molecule type" value="Genomic_DNA"/>
</dbReference>
<dbReference type="OrthoDB" id="7862313at2759"/>
<dbReference type="PANTHER" id="PTHR11200">
    <property type="entry name" value="INOSITOL 5-PHOSPHATASE"/>
    <property type="match status" value="1"/>
</dbReference>
<keyword evidence="4" id="KW-1185">Reference proteome</keyword>
<sequence length="412" mass="45930">MTFPESSTSLTVFAGSWNINDNHKTLGALHQWLNPGLSNPDLVVLGFQEFDSSKDAYFENNAKTSGLWIDETISLLNRASTTGTYSLLSSSQLVGMLILVFAKDTLIQESITQVDASMVGTGLGRILGNKGAVAVRFNIGSTSFVFINSHFNAHVPNVQRRNEDFRDICQRMLFFSDVNSDIPRATVEDLLSRPSQDEDSVIQAQNEFQCARSTYTAPPVQPSTDGLTRIGDHDVIVWLGDLNYRVELDRADLMTHIAEENWGKLYAHDQLNREMAAGRVFQGFTELVPAFPPTYKFDIGTNNYDSSKKQRNPAFCDRVLWRIPTAPGYALQPSIFDSLRTLCNSDHKPVFLGFCVSFPAARFAGPERVSPQKKTGYLRSIFASYLRKHSVLVVTVTFVISFSICHLLLTSS</sequence>
<protein>
    <recommendedName>
        <fullName evidence="2">Inositol polyphosphate-related phosphatase domain-containing protein</fullName>
    </recommendedName>
</protein>
<keyword evidence="1" id="KW-0812">Transmembrane</keyword>
<feature type="domain" description="Inositol polyphosphate-related phosphatase" evidence="2">
    <location>
        <begin position="8"/>
        <end position="362"/>
    </location>
</feature>
<dbReference type="InterPro" id="IPR046985">
    <property type="entry name" value="IP5"/>
</dbReference>
<dbReference type="Gene3D" id="3.60.10.10">
    <property type="entry name" value="Endonuclease/exonuclease/phosphatase"/>
    <property type="match status" value="1"/>
</dbReference>
<dbReference type="STRING" id="691883.A0A058Z2B8"/>
<keyword evidence="1" id="KW-0472">Membrane</keyword>
<evidence type="ECO:0000313" key="4">
    <source>
        <dbReference type="Proteomes" id="UP000030693"/>
    </source>
</evidence>
<keyword evidence="1" id="KW-1133">Transmembrane helix</keyword>